<evidence type="ECO:0000256" key="1">
    <source>
        <dbReference type="SAM" id="SignalP"/>
    </source>
</evidence>
<accession>A0ABC8UJW6</accession>
<reference evidence="3 4" key="1">
    <citation type="submission" date="2024-02" db="EMBL/GenBank/DDBJ databases">
        <authorList>
            <person name="Vignale AGUSTIN F."/>
            <person name="Sosa J E."/>
            <person name="Modenutti C."/>
        </authorList>
    </citation>
    <scope>NUCLEOTIDE SEQUENCE [LARGE SCALE GENOMIC DNA]</scope>
</reference>
<feature type="chain" id="PRO_5044864804" description="SPARK domain-containing protein" evidence="1">
    <location>
        <begin position="25"/>
        <end position="228"/>
    </location>
</feature>
<feature type="signal peptide" evidence="1">
    <location>
        <begin position="1"/>
        <end position="24"/>
    </location>
</feature>
<gene>
    <name evidence="3" type="ORF">ILEXP_LOCUS51327</name>
</gene>
<feature type="domain" description="SPARK" evidence="2">
    <location>
        <begin position="33"/>
        <end position="185"/>
    </location>
</feature>
<keyword evidence="1" id="KW-0732">Signal</keyword>
<dbReference type="AlphaFoldDB" id="A0ABC8UJW6"/>
<sequence>MHSYTHLLFFFISLQSLVIPSLSARSLLQNGTVSSCPLNFDALRKLVQGSRRPSLDTTTECQYIRQCLRLVQSEYLRLTGSFLPPLDSAESCWDSYETLVHEFVPNFDIRRSCGFQTSWISQGCMNITTRAEFEGNVTRASLNDVVSACNQSLLNGSPCATCTTSLSRLRASYLTGPSVGNVSDCTAYPFIYAAAFANQLGPTDEGTAKCLFSLDFTSSNSKTNRKRL</sequence>
<protein>
    <recommendedName>
        <fullName evidence="2">SPARK domain-containing protein</fullName>
    </recommendedName>
</protein>
<evidence type="ECO:0000313" key="3">
    <source>
        <dbReference type="EMBL" id="CAK9181274.1"/>
    </source>
</evidence>
<evidence type="ECO:0000259" key="2">
    <source>
        <dbReference type="Pfam" id="PF19160"/>
    </source>
</evidence>
<dbReference type="InterPro" id="IPR043891">
    <property type="entry name" value="SPARK"/>
</dbReference>
<organism evidence="3 4">
    <name type="scientific">Ilex paraguariensis</name>
    <name type="common">yerba mate</name>
    <dbReference type="NCBI Taxonomy" id="185542"/>
    <lineage>
        <taxon>Eukaryota</taxon>
        <taxon>Viridiplantae</taxon>
        <taxon>Streptophyta</taxon>
        <taxon>Embryophyta</taxon>
        <taxon>Tracheophyta</taxon>
        <taxon>Spermatophyta</taxon>
        <taxon>Magnoliopsida</taxon>
        <taxon>eudicotyledons</taxon>
        <taxon>Gunneridae</taxon>
        <taxon>Pentapetalae</taxon>
        <taxon>asterids</taxon>
        <taxon>campanulids</taxon>
        <taxon>Aquifoliales</taxon>
        <taxon>Aquifoliaceae</taxon>
        <taxon>Ilex</taxon>
    </lineage>
</organism>
<name>A0ABC8UJW6_9AQUA</name>
<dbReference type="Pfam" id="PF19160">
    <property type="entry name" value="SPARK"/>
    <property type="match status" value="1"/>
</dbReference>
<dbReference type="EMBL" id="CAUOFW020007977">
    <property type="protein sequence ID" value="CAK9181274.1"/>
    <property type="molecule type" value="Genomic_DNA"/>
</dbReference>
<keyword evidence="4" id="KW-1185">Reference proteome</keyword>
<proteinExistence type="predicted"/>
<evidence type="ECO:0000313" key="4">
    <source>
        <dbReference type="Proteomes" id="UP001642360"/>
    </source>
</evidence>
<comment type="caution">
    <text evidence="3">The sequence shown here is derived from an EMBL/GenBank/DDBJ whole genome shotgun (WGS) entry which is preliminary data.</text>
</comment>
<dbReference type="Proteomes" id="UP001642360">
    <property type="component" value="Unassembled WGS sequence"/>
</dbReference>